<gene>
    <name evidence="1" type="ORF">rCG_60962</name>
</gene>
<name>A6JJL4_RAT</name>
<sequence>MAHSLKESAAKALLRSDCHLSTQASPLVESAVGSQIERKGFNPWGLHCHQAHLSRLCSQYPEDKRHRLSNR</sequence>
<evidence type="ECO:0000313" key="1">
    <source>
        <dbReference type="EMBL" id="EDL96880.1"/>
    </source>
</evidence>
<dbReference type="Proteomes" id="UP000234681">
    <property type="component" value="Chromosome 20"/>
</dbReference>
<reference evidence="2" key="1">
    <citation type="submission" date="2005-09" db="EMBL/GenBank/DDBJ databases">
        <authorList>
            <person name="Mural R.J."/>
            <person name="Li P.W."/>
            <person name="Adams M.D."/>
            <person name="Amanatides P.G."/>
            <person name="Baden-Tillson H."/>
            <person name="Barnstead M."/>
            <person name="Chin S.H."/>
            <person name="Dew I."/>
            <person name="Evans C.A."/>
            <person name="Ferriera S."/>
            <person name="Flanigan M."/>
            <person name="Fosler C."/>
            <person name="Glodek A."/>
            <person name="Gu Z."/>
            <person name="Holt R.A."/>
            <person name="Jennings D."/>
            <person name="Kraft C.L."/>
            <person name="Lu F."/>
            <person name="Nguyen T."/>
            <person name="Nusskern D.R."/>
            <person name="Pfannkoch C.M."/>
            <person name="Sitter C."/>
            <person name="Sutton G.G."/>
            <person name="Venter J.C."/>
            <person name="Wang Z."/>
            <person name="Woodage T."/>
            <person name="Zheng X.H."/>
            <person name="Zhong F."/>
        </authorList>
    </citation>
    <scope>NUCLEOTIDE SEQUENCE [LARGE SCALE GENOMIC DNA]</scope>
    <source>
        <strain>BN</strain>
        <strain evidence="2">Sprague-Dawley</strain>
    </source>
</reference>
<protein>
    <submittedName>
        <fullName evidence="1">RCG60962</fullName>
    </submittedName>
</protein>
<organism evidence="1 2">
    <name type="scientific">Rattus norvegicus</name>
    <name type="common">Rat</name>
    <dbReference type="NCBI Taxonomy" id="10116"/>
    <lineage>
        <taxon>Eukaryota</taxon>
        <taxon>Metazoa</taxon>
        <taxon>Chordata</taxon>
        <taxon>Craniata</taxon>
        <taxon>Vertebrata</taxon>
        <taxon>Euteleostomi</taxon>
        <taxon>Mammalia</taxon>
        <taxon>Eutheria</taxon>
        <taxon>Euarchontoglires</taxon>
        <taxon>Glires</taxon>
        <taxon>Rodentia</taxon>
        <taxon>Myomorpha</taxon>
        <taxon>Muroidea</taxon>
        <taxon>Muridae</taxon>
        <taxon>Murinae</taxon>
        <taxon>Rattus</taxon>
    </lineage>
</organism>
<proteinExistence type="predicted"/>
<dbReference type="EMBL" id="CH473988">
    <property type="protein sequence ID" value="EDL96880.1"/>
    <property type="molecule type" value="Genomic_DNA"/>
</dbReference>
<dbReference type="AlphaFoldDB" id="A6JJL4"/>
<accession>A6JJL4</accession>
<evidence type="ECO:0000313" key="2">
    <source>
        <dbReference type="Proteomes" id="UP000234681"/>
    </source>
</evidence>